<evidence type="ECO:0008006" key="5">
    <source>
        <dbReference type="Google" id="ProtNLM"/>
    </source>
</evidence>
<gene>
    <name evidence="3" type="ORF">J4032_20440</name>
</gene>
<name>A0ABY3WN08_9ACTN</name>
<evidence type="ECO:0000256" key="2">
    <source>
        <dbReference type="SAM" id="Phobius"/>
    </source>
</evidence>
<proteinExistence type="predicted"/>
<feature type="transmembrane region" description="Helical" evidence="2">
    <location>
        <begin position="34"/>
        <end position="49"/>
    </location>
</feature>
<keyword evidence="2" id="KW-1133">Transmembrane helix</keyword>
<feature type="region of interest" description="Disordered" evidence="1">
    <location>
        <begin position="1"/>
        <end position="24"/>
    </location>
</feature>
<dbReference type="RefSeq" id="WP_242332435.1">
    <property type="nucleotide sequence ID" value="NZ_CP071872.1"/>
</dbReference>
<evidence type="ECO:0000256" key="1">
    <source>
        <dbReference type="SAM" id="MobiDB-lite"/>
    </source>
</evidence>
<reference evidence="3 4" key="1">
    <citation type="submission" date="2021-03" db="EMBL/GenBank/DDBJ databases">
        <title>Complete genome of Streptomyces formicae strain 1H-GS9 (DSM 100524).</title>
        <authorList>
            <person name="Atanasov K.E."/>
            <person name="Altabella T."/>
            <person name="Ferrer A."/>
        </authorList>
    </citation>
    <scope>NUCLEOTIDE SEQUENCE [LARGE SCALE GENOMIC DNA]</scope>
    <source>
        <strain evidence="3 4">1H-GS9</strain>
    </source>
</reference>
<sequence length="146" mass="15429">MERGTRTVPGREADGAEPPGLHASNTDWARERRAAIGCAGLLLALLLLIDGGSGRLTAPRAVLWTGLAALLFTLLLPARVTAGELVSARWSDDVSQLLVLRDLEGGRVELDPGILVAHPQLWRHLDAGARTSLGRGTLLCGATALR</sequence>
<keyword evidence="2" id="KW-0812">Transmembrane</keyword>
<dbReference type="EMBL" id="CP071872">
    <property type="protein sequence ID" value="UNM13525.1"/>
    <property type="molecule type" value="Genomic_DNA"/>
</dbReference>
<protein>
    <recommendedName>
        <fullName evidence="5">Integral membrane protein</fullName>
    </recommendedName>
</protein>
<feature type="compositionally biased region" description="Basic and acidic residues" evidence="1">
    <location>
        <begin position="1"/>
        <end position="14"/>
    </location>
</feature>
<evidence type="ECO:0000313" key="4">
    <source>
        <dbReference type="Proteomes" id="UP000828924"/>
    </source>
</evidence>
<keyword evidence="4" id="KW-1185">Reference proteome</keyword>
<dbReference type="Proteomes" id="UP000828924">
    <property type="component" value="Chromosome"/>
</dbReference>
<organism evidence="3 4">
    <name type="scientific">Streptomyces formicae</name>
    <dbReference type="NCBI Taxonomy" id="1616117"/>
    <lineage>
        <taxon>Bacteria</taxon>
        <taxon>Bacillati</taxon>
        <taxon>Actinomycetota</taxon>
        <taxon>Actinomycetes</taxon>
        <taxon>Kitasatosporales</taxon>
        <taxon>Streptomycetaceae</taxon>
        <taxon>Streptomyces</taxon>
    </lineage>
</organism>
<keyword evidence="2" id="KW-0472">Membrane</keyword>
<feature type="transmembrane region" description="Helical" evidence="2">
    <location>
        <begin position="61"/>
        <end position="80"/>
    </location>
</feature>
<accession>A0ABY3WN08</accession>
<evidence type="ECO:0000313" key="3">
    <source>
        <dbReference type="EMBL" id="UNM13525.1"/>
    </source>
</evidence>